<dbReference type="Proteomes" id="UP000184394">
    <property type="component" value="Unassembled WGS sequence"/>
</dbReference>
<dbReference type="InterPro" id="IPR003593">
    <property type="entry name" value="AAA+_ATPase"/>
</dbReference>
<dbReference type="GO" id="GO:0005524">
    <property type="term" value="F:ATP binding"/>
    <property type="evidence" value="ECO:0007669"/>
    <property type="project" value="UniProtKB-KW"/>
</dbReference>
<dbReference type="PROSITE" id="PS00211">
    <property type="entry name" value="ABC_TRANSPORTER_1"/>
    <property type="match status" value="1"/>
</dbReference>
<dbReference type="SMART" id="SM00382">
    <property type="entry name" value="AAA"/>
    <property type="match status" value="2"/>
</dbReference>
<name>A0A1M7MLK1_RUMFL</name>
<proteinExistence type="predicted"/>
<evidence type="ECO:0000256" key="1">
    <source>
        <dbReference type="ARBA" id="ARBA00022741"/>
    </source>
</evidence>
<dbReference type="SUPFAM" id="SSF52540">
    <property type="entry name" value="P-loop containing nucleoside triphosphate hydrolases"/>
    <property type="match status" value="2"/>
</dbReference>
<evidence type="ECO:0000256" key="2">
    <source>
        <dbReference type="ARBA" id="ARBA00022840"/>
    </source>
</evidence>
<dbReference type="EMBL" id="FRCT01000024">
    <property type="protein sequence ID" value="SHM91730.1"/>
    <property type="molecule type" value="Genomic_DNA"/>
</dbReference>
<dbReference type="InterPro" id="IPR051309">
    <property type="entry name" value="ABCF_ATPase"/>
</dbReference>
<dbReference type="Gene3D" id="3.40.50.300">
    <property type="entry name" value="P-loop containing nucleotide triphosphate hydrolases"/>
    <property type="match status" value="2"/>
</dbReference>
<feature type="domain" description="ABC transporter" evidence="4">
    <location>
        <begin position="4"/>
        <end position="215"/>
    </location>
</feature>
<dbReference type="InterPro" id="IPR017871">
    <property type="entry name" value="ABC_transporter-like_CS"/>
</dbReference>
<keyword evidence="3" id="KW-0175">Coiled coil</keyword>
<gene>
    <name evidence="5" type="ORF">SAMN04487860_1243</name>
</gene>
<reference evidence="5 6" key="1">
    <citation type="submission" date="2016-11" db="EMBL/GenBank/DDBJ databases">
        <authorList>
            <person name="Jaros S."/>
            <person name="Januszkiewicz K."/>
            <person name="Wedrychowicz H."/>
        </authorList>
    </citation>
    <scope>NUCLEOTIDE SEQUENCE [LARGE SCALE GENOMIC DNA]</scope>
    <source>
        <strain evidence="5 6">Y1</strain>
    </source>
</reference>
<evidence type="ECO:0000259" key="4">
    <source>
        <dbReference type="PROSITE" id="PS50893"/>
    </source>
</evidence>
<dbReference type="NCBIfam" id="NF000355">
    <property type="entry name" value="ribo_prot_ABC_F"/>
    <property type="match status" value="1"/>
</dbReference>
<dbReference type="GO" id="GO:0016887">
    <property type="term" value="F:ATP hydrolysis activity"/>
    <property type="evidence" value="ECO:0007669"/>
    <property type="project" value="InterPro"/>
</dbReference>
<dbReference type="InterPro" id="IPR027417">
    <property type="entry name" value="P-loop_NTPase"/>
</dbReference>
<keyword evidence="1" id="KW-0547">Nucleotide-binding</keyword>
<dbReference type="RefSeq" id="WP_072952484.1">
    <property type="nucleotide sequence ID" value="NZ_FRCT01000024.1"/>
</dbReference>
<evidence type="ECO:0000313" key="6">
    <source>
        <dbReference type="Proteomes" id="UP000184394"/>
    </source>
</evidence>
<dbReference type="PANTHER" id="PTHR42855:SF2">
    <property type="entry name" value="DRUG RESISTANCE ABC TRANSPORTER,ATP-BINDING PROTEIN"/>
    <property type="match status" value="1"/>
</dbReference>
<feature type="coiled-coil region" evidence="3">
    <location>
        <begin position="269"/>
        <end position="303"/>
    </location>
</feature>
<dbReference type="PANTHER" id="PTHR42855">
    <property type="entry name" value="ABC TRANSPORTER ATP-BINDING SUBUNIT"/>
    <property type="match status" value="1"/>
</dbReference>
<dbReference type="PROSITE" id="PS50893">
    <property type="entry name" value="ABC_TRANSPORTER_2"/>
    <property type="match status" value="1"/>
</dbReference>
<keyword evidence="2 5" id="KW-0067">ATP-binding</keyword>
<organism evidence="5 6">
    <name type="scientific">Ruminococcus flavefaciens</name>
    <dbReference type="NCBI Taxonomy" id="1265"/>
    <lineage>
        <taxon>Bacteria</taxon>
        <taxon>Bacillati</taxon>
        <taxon>Bacillota</taxon>
        <taxon>Clostridia</taxon>
        <taxon>Eubacteriales</taxon>
        <taxon>Oscillospiraceae</taxon>
        <taxon>Ruminococcus</taxon>
    </lineage>
</organism>
<dbReference type="Pfam" id="PF00005">
    <property type="entry name" value="ABC_tran"/>
    <property type="match status" value="2"/>
</dbReference>
<evidence type="ECO:0000313" key="5">
    <source>
        <dbReference type="EMBL" id="SHM91730.1"/>
    </source>
</evidence>
<protein>
    <submittedName>
        <fullName evidence="5">Lincosamide and streptogramin A transport system ATP-binding/permease protein</fullName>
    </submittedName>
</protein>
<dbReference type="AlphaFoldDB" id="A0A1M7MLK1"/>
<dbReference type="InterPro" id="IPR003439">
    <property type="entry name" value="ABC_transporter-like_ATP-bd"/>
</dbReference>
<sequence length="508" mass="58805">MSQIRVNDLTFYYEGSYDNIFENVSFSLDTNWKLGFIGRNGKGKTTFLKLLLGKYQYRGTIDASVRFEYFPYPISESQRNMQGCELIYELRNECEEWRVICELEKLGETADILYRSFCTLSLGEQTKVLLAVLFSGENEFLLIDEPTNHLDFEAREKVKEYLSGKKGFILVSHDRDLLDACIDHVLVLNRKSIEVQSGNFSVWWENKQRKDSFALAENEKHKKEIRKLRQAARKTSEWADKNERTKIGFDPIKENDRCISTRSFIGAKTKKMQSRVKNIEKRIDRQIEEKEGLLSDIERTKQLKLEKLAHYKKNLISFADYSLRYDDSEKAVLDGISFNVESGERIALHGSNGCGKSTLIKTILRKAGYNGIMGNVTEKGTCDIASGLVISYIDQNTVGLCGKIEEFCEERGLDRSMFSTILRNLDLDRVQLSKDISEYSEGQKKKVLIAASLLTPAHIYIWDEPLNYIDIFSRIQLEQLLLEYQPTMLFVEHDMRFREKIATRTIEL</sequence>
<evidence type="ECO:0000256" key="3">
    <source>
        <dbReference type="SAM" id="Coils"/>
    </source>
</evidence>
<dbReference type="OrthoDB" id="9801441at2"/>
<accession>A0A1M7MLK1</accession>
<dbReference type="CDD" id="cd03221">
    <property type="entry name" value="ABCF_EF-3"/>
    <property type="match status" value="2"/>
</dbReference>